<keyword evidence="1" id="KW-1133">Transmembrane helix</keyword>
<dbReference type="KEGG" id="ibu:IB211_00356"/>
<dbReference type="SUPFAM" id="SSF48317">
    <property type="entry name" value="Acid phosphatase/Vanadium-dependent haloperoxidase"/>
    <property type="match status" value="1"/>
</dbReference>
<feature type="transmembrane region" description="Helical" evidence="1">
    <location>
        <begin position="52"/>
        <end position="74"/>
    </location>
</feature>
<dbReference type="InterPro" id="IPR036938">
    <property type="entry name" value="PAP2/HPO_sf"/>
</dbReference>
<dbReference type="eggNOG" id="COG0671">
    <property type="taxonomic scope" value="Bacteria"/>
</dbReference>
<evidence type="ECO:0000313" key="6">
    <source>
        <dbReference type="Proteomes" id="UP000245778"/>
    </source>
</evidence>
<dbReference type="STRING" id="1297617.IB211_00356"/>
<organism evidence="3 5">
    <name type="scientific">Intestinimonas butyriciproducens</name>
    <dbReference type="NCBI Taxonomy" id="1297617"/>
    <lineage>
        <taxon>Bacteria</taxon>
        <taxon>Bacillati</taxon>
        <taxon>Bacillota</taxon>
        <taxon>Clostridia</taxon>
        <taxon>Eubacteriales</taxon>
        <taxon>Intestinimonas</taxon>
    </lineage>
</organism>
<feature type="transmembrane region" description="Helical" evidence="1">
    <location>
        <begin position="12"/>
        <end position="32"/>
    </location>
</feature>
<dbReference type="Pfam" id="PF01569">
    <property type="entry name" value="PAP2"/>
    <property type="match status" value="1"/>
</dbReference>
<reference evidence="4 6" key="3">
    <citation type="submission" date="2018-04" db="EMBL/GenBank/DDBJ databases">
        <title>Genomic Encyclopedia of Type Strains, Phase IV (KMG-IV): sequencing the most valuable type-strain genomes for metagenomic binning, comparative biology and taxonomic classification.</title>
        <authorList>
            <person name="Goeker M."/>
        </authorList>
    </citation>
    <scope>NUCLEOTIDE SEQUENCE [LARGE SCALE GENOMIC DNA]</scope>
    <source>
        <strain evidence="4 6">DSM 26588</strain>
    </source>
</reference>
<keyword evidence="1" id="KW-0472">Membrane</keyword>
<keyword evidence="1" id="KW-0812">Transmembrane</keyword>
<dbReference type="EMBL" id="CP011307">
    <property type="protein sequence ID" value="ALP92751.1"/>
    <property type="molecule type" value="Genomic_DNA"/>
</dbReference>
<proteinExistence type="predicted"/>
<dbReference type="InterPro" id="IPR000326">
    <property type="entry name" value="PAP2/HPO"/>
</dbReference>
<dbReference type="Proteomes" id="UP000064844">
    <property type="component" value="Chromosome"/>
</dbReference>
<sequence length="229" mass="26437">MALNWNEEQTRRRMLAVPVAYFFFYLLYFTLLQEYARPKFWVYTELDAYIPFFEGFVIPYVLWFPLVPLMFLYFHRRDPESYVYLCRTILTGLTLCLLIYTVLPNGQLLRRPLPRDNILCQLVALIRKTDPPINVCPSIHVFVSATIGIAAARAGSLREHKAVRRGILTLTILICMSTMFLKQHSAVDVVCGLILSVVLDLLVRRWNPGLGLLRLVVRPRAGGRTVMET</sequence>
<evidence type="ECO:0000259" key="2">
    <source>
        <dbReference type="Pfam" id="PF01569"/>
    </source>
</evidence>
<reference evidence="5" key="2">
    <citation type="submission" date="2015-04" db="EMBL/GenBank/DDBJ databases">
        <title>A butyrogenic pathway from the amino acid lysine in a human gut commensal.</title>
        <authorList>
            <person name="de Vos W.M."/>
            <person name="Bui N.T.P."/>
            <person name="Plugge C.M."/>
            <person name="Ritari J."/>
        </authorList>
    </citation>
    <scope>NUCLEOTIDE SEQUENCE [LARGE SCALE GENOMIC DNA]</scope>
    <source>
        <strain evidence="5">AF211</strain>
    </source>
</reference>
<name>A0A0S2W0I5_9FIRM</name>
<dbReference type="EMBL" id="QEKK01000001">
    <property type="protein sequence ID" value="PVY59865.1"/>
    <property type="molecule type" value="Genomic_DNA"/>
</dbReference>
<feature type="domain" description="Phosphatidic acid phosphatase type 2/haloperoxidase" evidence="2">
    <location>
        <begin position="90"/>
        <end position="207"/>
    </location>
</feature>
<evidence type="ECO:0000313" key="4">
    <source>
        <dbReference type="EMBL" id="PVY59865.1"/>
    </source>
</evidence>
<dbReference type="AlphaFoldDB" id="A0A0S2W0I5"/>
<feature type="transmembrane region" description="Helical" evidence="1">
    <location>
        <begin position="81"/>
        <end position="103"/>
    </location>
</feature>
<dbReference type="Proteomes" id="UP000245778">
    <property type="component" value="Unassembled WGS sequence"/>
</dbReference>
<protein>
    <submittedName>
        <fullName evidence="3">PAP2 family protein</fullName>
    </submittedName>
    <submittedName>
        <fullName evidence="4">PAP2 superfamily protein</fullName>
    </submittedName>
</protein>
<gene>
    <name evidence="4" type="ORF">C7373_101379</name>
    <name evidence="3" type="ORF">IB211_00356</name>
</gene>
<dbReference type="OrthoDB" id="9790723at2"/>
<dbReference type="RefSeq" id="WP_052082566.1">
    <property type="nucleotide sequence ID" value="NZ_CALICV010000120.1"/>
</dbReference>
<keyword evidence="5" id="KW-1185">Reference proteome</keyword>
<reference evidence="3 5" key="1">
    <citation type="journal article" date="2015" name="Nat. Commun.">
        <title>Production of butyrate from lysine and the Amadori product fructoselysine by a human gut commensal.</title>
        <authorList>
            <person name="Bui T.P."/>
            <person name="Ritari J."/>
            <person name="Boeren S."/>
            <person name="de Waard P."/>
            <person name="Plugge C.M."/>
            <person name="de Vos W.M."/>
        </authorList>
    </citation>
    <scope>NUCLEOTIDE SEQUENCE [LARGE SCALE GENOMIC DNA]</scope>
    <source>
        <strain evidence="3 5">AF211</strain>
    </source>
</reference>
<evidence type="ECO:0000313" key="5">
    <source>
        <dbReference type="Proteomes" id="UP000064844"/>
    </source>
</evidence>
<accession>A0A0S2W0I5</accession>
<dbReference type="GeneID" id="93227890"/>
<evidence type="ECO:0000313" key="3">
    <source>
        <dbReference type="EMBL" id="ALP92751.1"/>
    </source>
</evidence>
<evidence type="ECO:0000256" key="1">
    <source>
        <dbReference type="SAM" id="Phobius"/>
    </source>
</evidence>